<organism evidence="1 2">
    <name type="scientific">Trichonephila clavipes</name>
    <name type="common">Golden silk orbweaver</name>
    <name type="synonym">Nephila clavipes</name>
    <dbReference type="NCBI Taxonomy" id="2585209"/>
    <lineage>
        <taxon>Eukaryota</taxon>
        <taxon>Metazoa</taxon>
        <taxon>Ecdysozoa</taxon>
        <taxon>Arthropoda</taxon>
        <taxon>Chelicerata</taxon>
        <taxon>Arachnida</taxon>
        <taxon>Araneae</taxon>
        <taxon>Araneomorphae</taxon>
        <taxon>Entelegynae</taxon>
        <taxon>Araneoidea</taxon>
        <taxon>Nephilidae</taxon>
        <taxon>Trichonephila</taxon>
    </lineage>
</organism>
<evidence type="ECO:0000313" key="1">
    <source>
        <dbReference type="EMBL" id="GFX93824.1"/>
    </source>
</evidence>
<dbReference type="EMBL" id="BMAU01021175">
    <property type="protein sequence ID" value="GFX93824.1"/>
    <property type="molecule type" value="Genomic_DNA"/>
</dbReference>
<proteinExistence type="predicted"/>
<accession>A0A8X6V5F4</accession>
<name>A0A8X6V5F4_TRICX</name>
<sequence>MKRLGTNAMENHILWAVGSLVVRESHSRPEGLGSMPDVTKYPPSARGFTCRNCGGRDRDRVAIYRPFGEFHRA</sequence>
<reference evidence="1" key="1">
    <citation type="submission" date="2020-08" db="EMBL/GenBank/DDBJ databases">
        <title>Multicomponent nature underlies the extraordinary mechanical properties of spider dragline silk.</title>
        <authorList>
            <person name="Kono N."/>
            <person name="Nakamura H."/>
            <person name="Mori M."/>
            <person name="Yoshida Y."/>
            <person name="Ohtoshi R."/>
            <person name="Malay A.D."/>
            <person name="Moran D.A.P."/>
            <person name="Tomita M."/>
            <person name="Numata K."/>
            <person name="Arakawa K."/>
        </authorList>
    </citation>
    <scope>NUCLEOTIDE SEQUENCE</scope>
</reference>
<comment type="caution">
    <text evidence="1">The sequence shown here is derived from an EMBL/GenBank/DDBJ whole genome shotgun (WGS) entry which is preliminary data.</text>
</comment>
<dbReference type="Proteomes" id="UP000887159">
    <property type="component" value="Unassembled WGS sequence"/>
</dbReference>
<dbReference type="AlphaFoldDB" id="A0A8X6V5F4"/>
<keyword evidence="2" id="KW-1185">Reference proteome</keyword>
<protein>
    <submittedName>
        <fullName evidence="1">Uncharacterized protein</fullName>
    </submittedName>
</protein>
<gene>
    <name evidence="1" type="ORF">TNCV_1590001</name>
</gene>
<evidence type="ECO:0000313" key="2">
    <source>
        <dbReference type="Proteomes" id="UP000887159"/>
    </source>
</evidence>